<dbReference type="InterPro" id="IPR010982">
    <property type="entry name" value="Lambda_DNA-bd_dom_sf"/>
</dbReference>
<gene>
    <name evidence="2" type="ORF">ACFPIH_19965</name>
</gene>
<reference evidence="3" key="1">
    <citation type="journal article" date="2019" name="Int. J. Syst. Evol. Microbiol.">
        <title>The Global Catalogue of Microorganisms (GCM) 10K type strain sequencing project: providing services to taxonomists for standard genome sequencing and annotation.</title>
        <authorList>
            <consortium name="The Broad Institute Genomics Platform"/>
            <consortium name="The Broad Institute Genome Sequencing Center for Infectious Disease"/>
            <person name="Wu L."/>
            <person name="Ma J."/>
        </authorList>
    </citation>
    <scope>NUCLEOTIDE SEQUENCE [LARGE SCALE GENOMIC DNA]</scope>
    <source>
        <strain evidence="3">CGMCC 4.7177</strain>
    </source>
</reference>
<protein>
    <submittedName>
        <fullName evidence="2">Helix-turn-helix domain-containing protein</fullName>
    </submittedName>
</protein>
<dbReference type="InterPro" id="IPR043917">
    <property type="entry name" value="DUF5753"/>
</dbReference>
<evidence type="ECO:0000313" key="2">
    <source>
        <dbReference type="EMBL" id="MFC4501778.1"/>
    </source>
</evidence>
<dbReference type="EMBL" id="JBHSFK010000012">
    <property type="protein sequence ID" value="MFC4501778.1"/>
    <property type="molecule type" value="Genomic_DNA"/>
</dbReference>
<comment type="caution">
    <text evidence="2">The sequence shown here is derived from an EMBL/GenBank/DDBJ whole genome shotgun (WGS) entry which is preliminary data.</text>
</comment>
<dbReference type="SUPFAM" id="SSF47413">
    <property type="entry name" value="lambda repressor-like DNA-binding domains"/>
    <property type="match status" value="1"/>
</dbReference>
<feature type="domain" description="HTH cro/C1-type" evidence="1">
    <location>
        <begin position="21"/>
        <end position="74"/>
    </location>
</feature>
<proteinExistence type="predicted"/>
<dbReference type="CDD" id="cd00093">
    <property type="entry name" value="HTH_XRE"/>
    <property type="match status" value="1"/>
</dbReference>
<keyword evidence="3" id="KW-1185">Reference proteome</keyword>
<evidence type="ECO:0000259" key="1">
    <source>
        <dbReference type="PROSITE" id="PS50943"/>
    </source>
</evidence>
<organism evidence="2 3">
    <name type="scientific">Streptomyces vulcanius</name>
    <dbReference type="NCBI Taxonomy" id="1441876"/>
    <lineage>
        <taxon>Bacteria</taxon>
        <taxon>Bacillati</taxon>
        <taxon>Actinomycetota</taxon>
        <taxon>Actinomycetes</taxon>
        <taxon>Kitasatosporales</taxon>
        <taxon>Streptomycetaceae</taxon>
        <taxon>Streptomyces</taxon>
    </lineage>
</organism>
<dbReference type="PROSITE" id="PS50943">
    <property type="entry name" value="HTH_CROC1"/>
    <property type="match status" value="1"/>
</dbReference>
<dbReference type="RefSeq" id="WP_381173696.1">
    <property type="nucleotide sequence ID" value="NZ_JBHSFK010000012.1"/>
</dbReference>
<name>A0ABV9ATF2_9ACTN</name>
<sequence>MALQPASEEPQDGAAFLGREVRMCREAANMTQQALAKESGYTRPYVSRVESGSLLASEEFVESCDRVFGTSGYLVRLRQRLSEGGHPRWFVPYLKLEQTATQILDYSNALIMGMLQTPAYAAAVFKAVHPRETPDETKQRVELRIRRHDVMDRPNPPLLWVILHEACLRTAVGGAEVMEGQMSRLLVEAESPHVTIQVHPFSAGAPASSLPFTLIMQDEHPTVLYGETRGLGHVTDSASTVDEASITYDRLRASALSPADSASMIREVMEGYAP</sequence>
<evidence type="ECO:0000313" key="3">
    <source>
        <dbReference type="Proteomes" id="UP001595839"/>
    </source>
</evidence>
<dbReference type="InterPro" id="IPR001387">
    <property type="entry name" value="Cro/C1-type_HTH"/>
</dbReference>
<accession>A0ABV9ATF2</accession>
<dbReference type="SMART" id="SM00530">
    <property type="entry name" value="HTH_XRE"/>
    <property type="match status" value="1"/>
</dbReference>
<dbReference type="Gene3D" id="1.10.260.40">
    <property type="entry name" value="lambda repressor-like DNA-binding domains"/>
    <property type="match status" value="1"/>
</dbReference>
<dbReference type="Proteomes" id="UP001595839">
    <property type="component" value="Unassembled WGS sequence"/>
</dbReference>
<dbReference type="Pfam" id="PF13560">
    <property type="entry name" value="HTH_31"/>
    <property type="match status" value="1"/>
</dbReference>
<dbReference type="Pfam" id="PF19054">
    <property type="entry name" value="DUF5753"/>
    <property type="match status" value="1"/>
</dbReference>